<dbReference type="InterPro" id="IPR051468">
    <property type="entry name" value="Fungal_SecMetab_SDRs"/>
</dbReference>
<reference evidence="2" key="1">
    <citation type="submission" date="2025-08" db="UniProtKB">
        <authorList>
            <consortium name="RefSeq"/>
        </authorList>
    </citation>
    <scope>IDENTIFICATION</scope>
    <source>
        <tissue evidence="2">Blood</tissue>
    </source>
</reference>
<name>A0AA97LHZ5_EUBMA</name>
<accession>A0AA97LHZ5</accession>
<evidence type="ECO:0000313" key="1">
    <source>
        <dbReference type="Proteomes" id="UP001190640"/>
    </source>
</evidence>
<dbReference type="Gene3D" id="3.40.50.720">
    <property type="entry name" value="NAD(P)-binding Rossmann-like Domain"/>
    <property type="match status" value="1"/>
</dbReference>
<keyword evidence="1" id="KW-1185">Reference proteome</keyword>
<dbReference type="SUPFAM" id="SSF51735">
    <property type="entry name" value="NAD(P)-binding Rossmann-fold domains"/>
    <property type="match status" value="1"/>
</dbReference>
<organism evidence="1 2">
    <name type="scientific">Eublepharis macularius</name>
    <name type="common">Leopard gecko</name>
    <name type="synonym">Cyrtodactylus macularius</name>
    <dbReference type="NCBI Taxonomy" id="481883"/>
    <lineage>
        <taxon>Eukaryota</taxon>
        <taxon>Metazoa</taxon>
        <taxon>Chordata</taxon>
        <taxon>Craniata</taxon>
        <taxon>Vertebrata</taxon>
        <taxon>Euteleostomi</taxon>
        <taxon>Lepidosauria</taxon>
        <taxon>Squamata</taxon>
        <taxon>Bifurcata</taxon>
        <taxon>Gekkota</taxon>
        <taxon>Eublepharidae</taxon>
        <taxon>Eublepharinae</taxon>
        <taxon>Eublepharis</taxon>
    </lineage>
</organism>
<evidence type="ECO:0000313" key="2">
    <source>
        <dbReference type="RefSeq" id="XP_054856235.1"/>
    </source>
</evidence>
<sequence>MATNFTVHSVLVTGANRGIGLNLVKRFLSLPAPPQWVFATHLKNDEAKFKDLNELKSQHRNLELLQLDVTNLESIQEAVKQVQERVGEYGLTLLVNNAALRLDGDLETETAEQMASTYATNTIGPHQVSQAFLPLLKTAAQRSSLQGLSCRKAAVVNISSSGGSIELMFLWNQMQRVAYRCSKAALNMLTKCQSLVYPEYGILCVCIHPGWVKTGKTEAPLTEEESTQGIVHVLSTLSKDDNGTFVDWEGQRLPW</sequence>
<dbReference type="GO" id="GO:0005737">
    <property type="term" value="C:cytoplasm"/>
    <property type="evidence" value="ECO:0007669"/>
    <property type="project" value="TreeGrafter"/>
</dbReference>
<dbReference type="RefSeq" id="XP_054856235.1">
    <property type="nucleotide sequence ID" value="XM_055000260.1"/>
</dbReference>
<dbReference type="InterPro" id="IPR002347">
    <property type="entry name" value="SDR_fam"/>
</dbReference>
<dbReference type="PANTHER" id="PTHR43544">
    <property type="entry name" value="SHORT-CHAIN DEHYDROGENASE/REDUCTASE"/>
    <property type="match status" value="1"/>
</dbReference>
<dbReference type="Pfam" id="PF00106">
    <property type="entry name" value="adh_short"/>
    <property type="match status" value="1"/>
</dbReference>
<dbReference type="Proteomes" id="UP001190640">
    <property type="component" value="Chromosome 16"/>
</dbReference>
<dbReference type="InterPro" id="IPR036291">
    <property type="entry name" value="NAD(P)-bd_dom_sf"/>
</dbReference>
<gene>
    <name evidence="2" type="primary">LOC129343878</name>
</gene>
<proteinExistence type="predicted"/>
<dbReference type="PRINTS" id="PR00081">
    <property type="entry name" value="GDHRDH"/>
</dbReference>
<dbReference type="AlphaFoldDB" id="A0AA97LHZ5"/>
<dbReference type="PANTHER" id="PTHR43544:SF38">
    <property type="entry name" value="C-FACTOR-RELATED"/>
    <property type="match status" value="1"/>
</dbReference>
<dbReference type="KEGG" id="emc:129343878"/>
<dbReference type="CDD" id="cd05325">
    <property type="entry name" value="carb_red_sniffer_like_SDR_c"/>
    <property type="match status" value="1"/>
</dbReference>
<protein>
    <submittedName>
        <fullName evidence="2">C-factor-like</fullName>
    </submittedName>
</protein>
<dbReference type="GeneID" id="129343878"/>
<dbReference type="GO" id="GO:0016491">
    <property type="term" value="F:oxidoreductase activity"/>
    <property type="evidence" value="ECO:0007669"/>
    <property type="project" value="TreeGrafter"/>
</dbReference>